<dbReference type="CDD" id="cd06170">
    <property type="entry name" value="LuxR_C_like"/>
    <property type="match status" value="1"/>
</dbReference>
<evidence type="ECO:0000256" key="2">
    <source>
        <dbReference type="ARBA" id="ARBA00023125"/>
    </source>
</evidence>
<dbReference type="GO" id="GO:0006355">
    <property type="term" value="P:regulation of DNA-templated transcription"/>
    <property type="evidence" value="ECO:0007669"/>
    <property type="project" value="InterPro"/>
</dbReference>
<organism evidence="5 6">
    <name type="scientific">Amycolatopsis arida</name>
    <dbReference type="NCBI Taxonomy" id="587909"/>
    <lineage>
        <taxon>Bacteria</taxon>
        <taxon>Bacillati</taxon>
        <taxon>Actinomycetota</taxon>
        <taxon>Actinomycetes</taxon>
        <taxon>Pseudonocardiales</taxon>
        <taxon>Pseudonocardiaceae</taxon>
        <taxon>Amycolatopsis</taxon>
    </lineage>
</organism>
<keyword evidence="2" id="KW-0238">DNA-binding</keyword>
<dbReference type="Gene3D" id="1.10.10.10">
    <property type="entry name" value="Winged helix-like DNA-binding domain superfamily/Winged helix DNA-binding domain"/>
    <property type="match status" value="1"/>
</dbReference>
<gene>
    <name evidence="5" type="ORF">SAMN05421810_10844</name>
</gene>
<dbReference type="PROSITE" id="PS50043">
    <property type="entry name" value="HTH_LUXR_2"/>
    <property type="match status" value="1"/>
</dbReference>
<evidence type="ECO:0000313" key="5">
    <source>
        <dbReference type="EMBL" id="SFQ48870.1"/>
    </source>
</evidence>
<dbReference type="PANTHER" id="PTHR44688">
    <property type="entry name" value="DNA-BINDING TRANSCRIPTIONAL ACTIVATOR DEVR_DOSR"/>
    <property type="match status" value="1"/>
</dbReference>
<sequence length="230" mass="25193">MNLPKPQLACPRSVGYGDFVGLLPDYPAVLRRAQQLAGSATAVQGALALGRSRRNRPDLALLEMVTDGGKQRRLLVDSLARTDPMGGETGRRHLEIRVYAPLSRPMLVFDDRYAVLALDQAQWSAGALLLRAPLAGTCSELFELQWSAARPLTAEPPRPKTLSGRQRDVVNLLLQGATDHQVAARLGVSSRTVRNVVSQLQRRFGTTSRMALGFRLARLATTPHRDDRPA</sequence>
<keyword evidence="3" id="KW-0804">Transcription</keyword>
<keyword evidence="1" id="KW-0805">Transcription regulation</keyword>
<dbReference type="EMBL" id="FOWW01000008">
    <property type="protein sequence ID" value="SFQ48870.1"/>
    <property type="molecule type" value="Genomic_DNA"/>
</dbReference>
<proteinExistence type="predicted"/>
<keyword evidence="6" id="KW-1185">Reference proteome</keyword>
<evidence type="ECO:0000259" key="4">
    <source>
        <dbReference type="PROSITE" id="PS50043"/>
    </source>
</evidence>
<dbReference type="SMART" id="SM00421">
    <property type="entry name" value="HTH_LUXR"/>
    <property type="match status" value="1"/>
</dbReference>
<evidence type="ECO:0000256" key="3">
    <source>
        <dbReference type="ARBA" id="ARBA00023163"/>
    </source>
</evidence>
<accession>A0A1I5YXM0</accession>
<dbReference type="AlphaFoldDB" id="A0A1I5YXM0"/>
<dbReference type="Pfam" id="PF00196">
    <property type="entry name" value="GerE"/>
    <property type="match status" value="1"/>
</dbReference>
<reference evidence="6" key="1">
    <citation type="submission" date="2016-10" db="EMBL/GenBank/DDBJ databases">
        <authorList>
            <person name="Varghese N."/>
            <person name="Submissions S."/>
        </authorList>
    </citation>
    <scope>NUCLEOTIDE SEQUENCE [LARGE SCALE GENOMIC DNA]</scope>
    <source>
        <strain evidence="6">CGMCC 4.5579</strain>
    </source>
</reference>
<feature type="domain" description="HTH luxR-type" evidence="4">
    <location>
        <begin position="155"/>
        <end position="220"/>
    </location>
</feature>
<dbReference type="InterPro" id="IPR036388">
    <property type="entry name" value="WH-like_DNA-bd_sf"/>
</dbReference>
<dbReference type="InterPro" id="IPR000792">
    <property type="entry name" value="Tscrpt_reg_LuxR_C"/>
</dbReference>
<dbReference type="Proteomes" id="UP000198727">
    <property type="component" value="Unassembled WGS sequence"/>
</dbReference>
<dbReference type="GO" id="GO:0003677">
    <property type="term" value="F:DNA binding"/>
    <property type="evidence" value="ECO:0007669"/>
    <property type="project" value="UniProtKB-KW"/>
</dbReference>
<dbReference type="InterPro" id="IPR016032">
    <property type="entry name" value="Sig_transdc_resp-reg_C-effctor"/>
</dbReference>
<evidence type="ECO:0000256" key="1">
    <source>
        <dbReference type="ARBA" id="ARBA00023015"/>
    </source>
</evidence>
<evidence type="ECO:0000313" key="6">
    <source>
        <dbReference type="Proteomes" id="UP000198727"/>
    </source>
</evidence>
<dbReference type="STRING" id="587909.SAMN05421810_10844"/>
<dbReference type="PANTHER" id="PTHR44688:SF16">
    <property type="entry name" value="DNA-BINDING TRANSCRIPTIONAL ACTIVATOR DEVR_DOSR"/>
    <property type="match status" value="1"/>
</dbReference>
<dbReference type="SUPFAM" id="SSF46894">
    <property type="entry name" value="C-terminal effector domain of the bipartite response regulators"/>
    <property type="match status" value="1"/>
</dbReference>
<name>A0A1I5YXM0_9PSEU</name>
<dbReference type="PRINTS" id="PR00038">
    <property type="entry name" value="HTHLUXR"/>
</dbReference>
<protein>
    <submittedName>
        <fullName evidence="5">Regulatory protein, luxR family</fullName>
    </submittedName>
</protein>